<name>A0A0E9QK72_ANGAN</name>
<organism evidence="1">
    <name type="scientific">Anguilla anguilla</name>
    <name type="common">European freshwater eel</name>
    <name type="synonym">Muraena anguilla</name>
    <dbReference type="NCBI Taxonomy" id="7936"/>
    <lineage>
        <taxon>Eukaryota</taxon>
        <taxon>Metazoa</taxon>
        <taxon>Chordata</taxon>
        <taxon>Craniata</taxon>
        <taxon>Vertebrata</taxon>
        <taxon>Euteleostomi</taxon>
        <taxon>Actinopterygii</taxon>
        <taxon>Neopterygii</taxon>
        <taxon>Teleostei</taxon>
        <taxon>Anguilliformes</taxon>
        <taxon>Anguillidae</taxon>
        <taxon>Anguilla</taxon>
    </lineage>
</organism>
<accession>A0A0E9QK72</accession>
<reference evidence="1" key="1">
    <citation type="submission" date="2014-11" db="EMBL/GenBank/DDBJ databases">
        <authorList>
            <person name="Amaro Gonzalez C."/>
        </authorList>
    </citation>
    <scope>NUCLEOTIDE SEQUENCE</scope>
</reference>
<protein>
    <submittedName>
        <fullName evidence="1">Uncharacterized protein</fullName>
    </submittedName>
</protein>
<dbReference type="AlphaFoldDB" id="A0A0E9QK72"/>
<evidence type="ECO:0000313" key="1">
    <source>
        <dbReference type="EMBL" id="JAH17189.1"/>
    </source>
</evidence>
<sequence length="81" mass="9039">MLPVFYLSKPSCSLFSIQFPKVLGTCRVIQSLNHHSRIVEPVTTESTLFRRTVLVSVNIVCMASISVSVSVSKHLHRSIPK</sequence>
<dbReference type="EMBL" id="GBXM01091388">
    <property type="protein sequence ID" value="JAH17189.1"/>
    <property type="molecule type" value="Transcribed_RNA"/>
</dbReference>
<reference evidence="1" key="2">
    <citation type="journal article" date="2015" name="Fish Shellfish Immunol.">
        <title>Early steps in the European eel (Anguilla anguilla)-Vibrio vulnificus interaction in the gills: Role of the RtxA13 toxin.</title>
        <authorList>
            <person name="Callol A."/>
            <person name="Pajuelo D."/>
            <person name="Ebbesson L."/>
            <person name="Teles M."/>
            <person name="MacKenzie S."/>
            <person name="Amaro C."/>
        </authorList>
    </citation>
    <scope>NUCLEOTIDE SEQUENCE</scope>
</reference>
<proteinExistence type="predicted"/>